<sequence>MSAMPNNAIIVIDISNDVLELKVFGDNLKEKVKSLGFNYSKEFMVKKVVDEKEKIIIINELVKMDALFSFGYGWYPSEVMAYYKCNGVYSGKYKVISWTSPSEYNIREE</sequence>
<dbReference type="PATRIC" id="fig|1166016.3.peg.4559"/>
<dbReference type="Proteomes" id="UP000269665">
    <property type="component" value="Unassembled WGS sequence"/>
</dbReference>
<dbReference type="KEGG" id="ppar:A8F97_19765"/>
<dbReference type="STRING" id="1905730.W5S_4488"/>
<dbReference type="eggNOG" id="ENOG5033BYK">
    <property type="taxonomic scope" value="Bacteria"/>
</dbReference>
<dbReference type="OrthoDB" id="6467024at2"/>
<dbReference type="EMBL" id="WABS01000027">
    <property type="protein sequence ID" value="MBI0555651.1"/>
    <property type="molecule type" value="Genomic_DNA"/>
</dbReference>
<evidence type="ECO:0000313" key="3">
    <source>
        <dbReference type="EMBL" id="RKO78275.1"/>
    </source>
</evidence>
<evidence type="ECO:0000313" key="2">
    <source>
        <dbReference type="EMBL" id="MBI0555651.1"/>
    </source>
</evidence>
<evidence type="ECO:0000313" key="1">
    <source>
        <dbReference type="EMBL" id="AFI92534.1"/>
    </source>
</evidence>
<dbReference type="AlphaFoldDB" id="A0A0H3IBW0"/>
<dbReference type="EMBL" id="CP003415">
    <property type="protein sequence ID" value="AFI92534.1"/>
    <property type="molecule type" value="Genomic_DNA"/>
</dbReference>
<name>A0A0H3IBW0_PECPM</name>
<reference evidence="3 5" key="3">
    <citation type="journal article" date="2018" name="BMC Genomics">
        <title>High genomic variability in the plant pathogenic bacterium Pectobacterium parmentieri deciphered from de novo assembled complete genomes.</title>
        <authorList>
            <person name="Zoledowska S."/>
            <person name="Motyka-Pomagruk A."/>
            <person name="Sledz W."/>
            <person name="Mengoni A."/>
            <person name="Lojkowska E."/>
        </authorList>
    </citation>
    <scope>NUCLEOTIDE SEQUENCE [LARGE SCALE GENOMIC DNA]</scope>
    <source>
        <strain evidence="3 5">IFB5626</strain>
    </source>
</reference>
<evidence type="ECO:0000313" key="5">
    <source>
        <dbReference type="Proteomes" id="UP000269665"/>
    </source>
</evidence>
<reference evidence="1" key="2">
    <citation type="submission" date="2012-03" db="EMBL/GenBank/DDBJ databases">
        <authorList>
            <person name="Koskinen P."/>
            <person name="Laine P."/>
            <person name="Niemi O."/>
            <person name="Nykyri J."/>
            <person name="Harjunpaa H."/>
            <person name="Auvinen P."/>
            <person name="Paulin L."/>
            <person name="Pirhonen M."/>
            <person name="Palva T."/>
            <person name="Holm L."/>
        </authorList>
    </citation>
    <scope>NUCLEOTIDE SEQUENCE</scope>
    <source>
        <strain evidence="1">SCC3193</strain>
    </source>
</reference>
<reference evidence="1 4" key="1">
    <citation type="journal article" date="2012" name="J. Bacteriol.">
        <title>Genome sequence of Pectobacterium sp. strain SCC3193.</title>
        <authorList>
            <person name="Koskinen J.P."/>
            <person name="Laine P."/>
            <person name="Niemi O."/>
            <person name="Nykyri J."/>
            <person name="Harjunpaa H."/>
            <person name="Auvinen P."/>
            <person name="Paulin L."/>
            <person name="Pirhonen M."/>
            <person name="Palva T."/>
            <person name="Holm L."/>
        </authorList>
    </citation>
    <scope>NUCLEOTIDE SEQUENCE [LARGE SCALE GENOMIC DNA]</scope>
    <source>
        <strain evidence="1 4">SCC3193</strain>
    </source>
</reference>
<gene>
    <name evidence="1" type="ordered locus">W5S_4488</name>
    <name evidence="3" type="ORF">C5E00_16585</name>
    <name evidence="2" type="ORF">F6Q06_14295</name>
</gene>
<keyword evidence="6" id="KW-1185">Reference proteome</keyword>
<evidence type="ECO:0000313" key="4">
    <source>
        <dbReference type="Proteomes" id="UP000008044"/>
    </source>
</evidence>
<dbReference type="Proteomes" id="UP000008044">
    <property type="component" value="Chromosome"/>
</dbReference>
<protein>
    <submittedName>
        <fullName evidence="1">Uncharacterized protein</fullName>
    </submittedName>
</protein>
<proteinExistence type="predicted"/>
<dbReference type="KEGG" id="pec:W5S_4488"/>
<reference evidence="2" key="5">
    <citation type="submission" date="2024-05" db="EMBL/GenBank/DDBJ databases">
        <title>Identification of Pectobacterium versatile causing blackleg of potato from New York State with a whole genome sequencing approach.</title>
        <authorList>
            <person name="Ma X."/>
            <person name="Swingle B."/>
        </authorList>
    </citation>
    <scope>NUCLEOTIDE SEQUENCE</scope>
    <source>
        <strain evidence="2">NY1588A</strain>
    </source>
</reference>
<dbReference type="EMBL" id="PSZG01000001">
    <property type="protein sequence ID" value="RKO78275.1"/>
    <property type="molecule type" value="Genomic_DNA"/>
</dbReference>
<dbReference type="HOGENOM" id="CLU_174012_0_0_6"/>
<dbReference type="Proteomes" id="UP001194579">
    <property type="component" value="Unassembled WGS sequence"/>
</dbReference>
<organism evidence="1 4">
    <name type="scientific">Pectobacterium parmentieri</name>
    <dbReference type="NCBI Taxonomy" id="1905730"/>
    <lineage>
        <taxon>Bacteria</taxon>
        <taxon>Pseudomonadati</taxon>
        <taxon>Pseudomonadota</taxon>
        <taxon>Gammaproteobacteria</taxon>
        <taxon>Enterobacterales</taxon>
        <taxon>Pectobacteriaceae</taxon>
        <taxon>Pectobacterium</taxon>
    </lineage>
</organism>
<reference evidence="6" key="4">
    <citation type="submission" date="2023-07" db="EMBL/GenBank/DDBJ databases">
        <title>Identification of Pectobacterium versatile causing blackleg of potato from New York State with a whole genome sequencing approach.</title>
        <authorList>
            <person name="Ma X."/>
            <person name="Swingle B."/>
        </authorList>
    </citation>
    <scope>NUCLEOTIDE SEQUENCE [LARGE SCALE GENOMIC DNA]</scope>
    <source>
        <strain evidence="6">NY1588A</strain>
    </source>
</reference>
<evidence type="ECO:0000313" key="6">
    <source>
        <dbReference type="Proteomes" id="UP001194579"/>
    </source>
</evidence>
<dbReference type="GeneID" id="45851699"/>
<dbReference type="RefSeq" id="WP_014701914.1">
    <property type="nucleotide sequence ID" value="NC_017845.1"/>
</dbReference>
<accession>A0A0H3IBW0</accession>